<evidence type="ECO:0000256" key="1">
    <source>
        <dbReference type="SAM" id="Coils"/>
    </source>
</evidence>
<keyword evidence="1" id="KW-0175">Coiled coil</keyword>
<name>A0A212LQK9_9HYPH</name>
<gene>
    <name evidence="2" type="ORF">KL86PLE_90647</name>
</gene>
<sequence length="196" mass="21390">MTIPDDIMKAAKAAPRQGTTTEIIARAIQAERERCKDIANNVRRQCVPDGAGDAAARTIASRIRSGDQPNIAVTSEVLDEIEAMANAGVPWNDMAGWPYKLLTLVARVRTLEAENAETNTGLEALQRVAAAAASARLKALKEVSKWHDQQAAAAKARRATMEGLERDLELLDQKIHERSAEHVRFLANIGADTERK</sequence>
<reference evidence="2" key="1">
    <citation type="submission" date="2016-08" db="EMBL/GenBank/DDBJ databases">
        <authorList>
            <person name="Seilhamer J.J."/>
        </authorList>
    </citation>
    <scope>NUCLEOTIDE SEQUENCE</scope>
    <source>
        <strain evidence="2">86</strain>
    </source>
</reference>
<proteinExistence type="predicted"/>
<accession>A0A212LQK9</accession>
<dbReference type="RefSeq" id="WP_288198754.1">
    <property type="nucleotide sequence ID" value="NZ_LT608334.1"/>
</dbReference>
<feature type="coiled-coil region" evidence="1">
    <location>
        <begin position="154"/>
        <end position="181"/>
    </location>
</feature>
<dbReference type="AlphaFoldDB" id="A0A212LQK9"/>
<evidence type="ECO:0000313" key="2">
    <source>
        <dbReference type="EMBL" id="SCM79802.1"/>
    </source>
</evidence>
<organism evidence="2">
    <name type="scientific">uncultured Pleomorphomonas sp</name>
    <dbReference type="NCBI Taxonomy" id="442121"/>
    <lineage>
        <taxon>Bacteria</taxon>
        <taxon>Pseudomonadati</taxon>
        <taxon>Pseudomonadota</taxon>
        <taxon>Alphaproteobacteria</taxon>
        <taxon>Hyphomicrobiales</taxon>
        <taxon>Pleomorphomonadaceae</taxon>
        <taxon>Pleomorphomonas</taxon>
        <taxon>environmental samples</taxon>
    </lineage>
</organism>
<dbReference type="EMBL" id="FMJD01000013">
    <property type="protein sequence ID" value="SCM79802.1"/>
    <property type="molecule type" value="Genomic_DNA"/>
</dbReference>
<protein>
    <submittedName>
        <fullName evidence="2">Uncharacterized protein</fullName>
    </submittedName>
</protein>